<dbReference type="Proteomes" id="UP000815325">
    <property type="component" value="Unassembled WGS sequence"/>
</dbReference>
<evidence type="ECO:0000313" key="3">
    <source>
        <dbReference type="EMBL" id="KAF5828182.1"/>
    </source>
</evidence>
<dbReference type="Gene3D" id="1.10.472.80">
    <property type="entry name" value="Ypt/Rab-GAP domain of gyp1p, domain 3"/>
    <property type="match status" value="1"/>
</dbReference>
<dbReference type="SUPFAM" id="SSF47923">
    <property type="entry name" value="Ypt/Rab-GAP domain of gyp1p"/>
    <property type="match status" value="2"/>
</dbReference>
<dbReference type="InterPro" id="IPR035969">
    <property type="entry name" value="Rab-GAP_TBC_sf"/>
</dbReference>
<evidence type="ECO:0000259" key="2">
    <source>
        <dbReference type="PROSITE" id="PS50086"/>
    </source>
</evidence>
<feature type="compositionally biased region" description="Low complexity" evidence="1">
    <location>
        <begin position="148"/>
        <end position="161"/>
    </location>
</feature>
<comment type="caution">
    <text evidence="3">The sequence shown here is derived from an EMBL/GenBank/DDBJ whole genome shotgun (WGS) entry which is preliminary data.</text>
</comment>
<feature type="domain" description="Rab-GAP TBC" evidence="2">
    <location>
        <begin position="246"/>
        <end position="473"/>
    </location>
</feature>
<dbReference type="Pfam" id="PF00566">
    <property type="entry name" value="RabGAP-TBC"/>
    <property type="match status" value="1"/>
</dbReference>
<feature type="compositionally biased region" description="Low complexity" evidence="1">
    <location>
        <begin position="169"/>
        <end position="185"/>
    </location>
</feature>
<dbReference type="SMART" id="SM00164">
    <property type="entry name" value="TBC"/>
    <property type="match status" value="1"/>
</dbReference>
<dbReference type="EMBL" id="MU070347">
    <property type="protein sequence ID" value="KAF5828182.1"/>
    <property type="molecule type" value="Genomic_DNA"/>
</dbReference>
<name>A0ABQ7G0Q2_DUNSA</name>
<gene>
    <name evidence="3" type="ORF">DUNSADRAFT_18088</name>
</gene>
<protein>
    <submittedName>
        <fullName evidence="3">Rab-GTPase-TBC domain-containing protein</fullName>
    </submittedName>
</protein>
<accession>A0ABQ7G0Q2</accession>
<reference evidence="3" key="1">
    <citation type="submission" date="2017-08" db="EMBL/GenBank/DDBJ databases">
        <authorList>
            <person name="Polle J.E."/>
            <person name="Barry K."/>
            <person name="Cushman J."/>
            <person name="Schmutz J."/>
            <person name="Tran D."/>
            <person name="Hathwaick L.T."/>
            <person name="Yim W.C."/>
            <person name="Jenkins J."/>
            <person name="Mckie-Krisberg Z.M."/>
            <person name="Prochnik S."/>
            <person name="Lindquist E."/>
            <person name="Dockter R.B."/>
            <person name="Adam C."/>
            <person name="Molina H."/>
            <person name="Bunkerborg J."/>
            <person name="Jin E."/>
            <person name="Buchheim M."/>
            <person name="Magnuson J."/>
        </authorList>
    </citation>
    <scope>NUCLEOTIDE SEQUENCE</scope>
    <source>
        <strain evidence="3">CCAP 19/18</strain>
    </source>
</reference>
<keyword evidence="4" id="KW-1185">Reference proteome</keyword>
<proteinExistence type="predicted"/>
<evidence type="ECO:0000313" key="4">
    <source>
        <dbReference type="Proteomes" id="UP000815325"/>
    </source>
</evidence>
<evidence type="ECO:0000256" key="1">
    <source>
        <dbReference type="SAM" id="MobiDB-lite"/>
    </source>
</evidence>
<dbReference type="Gene3D" id="1.10.10.750">
    <property type="entry name" value="Ypt/Rab-GAP domain of gyp1p, domain 1"/>
    <property type="match status" value="1"/>
</dbReference>
<dbReference type="Gene3D" id="1.10.8.270">
    <property type="entry name" value="putative rabgap domain of human tbc1 domain family member 14 like domains"/>
    <property type="match status" value="1"/>
</dbReference>
<feature type="compositionally biased region" description="Low complexity" evidence="1">
    <location>
        <begin position="60"/>
        <end position="89"/>
    </location>
</feature>
<dbReference type="PANTHER" id="PTHR22957:SF26">
    <property type="entry name" value="LD44506P"/>
    <property type="match status" value="1"/>
</dbReference>
<dbReference type="InterPro" id="IPR000195">
    <property type="entry name" value="Rab-GAP-TBC_dom"/>
</dbReference>
<dbReference type="PANTHER" id="PTHR22957">
    <property type="entry name" value="TBC1 DOMAIN FAMILY MEMBER GTPASE-ACTIVATING PROTEIN"/>
    <property type="match status" value="1"/>
</dbReference>
<feature type="compositionally biased region" description="Polar residues" evidence="1">
    <location>
        <begin position="187"/>
        <end position="212"/>
    </location>
</feature>
<sequence length="559" mass="62221">MQKRDVEDTSSAGELLSFLKAGRNLPGKIRLQWPAPYKEQLQSSQGAAASPGTTFYPHPASAASTAATAAAAYDRPSRQPSSSSAGQSPAPTPPPPAGRLRFSSSSGSSPAGAVLTPQGSKNAEHAPGQGGTLYPASVNGRAGAELSQLQDQQQGQQQQQQHLHAHGASPPFTSTSSSPSTSHTPSRAHSNNGVARSWPHSNRGSTTNSPLQITGKVLGHRLEKFNKLLAAPVVDLHALRELSWNGIPHHLRPECWRLLVGYAPADRSQAPRVLKEQRAKYTRMIPELYDRPDSERSEAEKAALRQVIVDAPRTAPHVPFFHFASVQKSLERLLYIWGINHPESGYVQGMNDLVTPFYTVFLSEHLSDDLESWQPDYLPMNVMLDVEADCYWCLCKLISGVQDQYTYAQPGIQRAVFKIHELIGLVDKDLAKKMTSEGVDYIQFAWRWINCLLLRELPFRLSLRLWDTYLAEDTQMCEFLIYACGSFLEQWSKELMSMDFQDMIMFLQKPPTASWDEATLEVVLSRAIQWRYIWDGSALRQPMRPEHYIHGGAPAKPKK</sequence>
<dbReference type="PROSITE" id="PS50086">
    <property type="entry name" value="TBC_RABGAP"/>
    <property type="match status" value="1"/>
</dbReference>
<organism evidence="3 4">
    <name type="scientific">Dunaliella salina</name>
    <name type="common">Green alga</name>
    <name type="synonym">Protococcus salinus</name>
    <dbReference type="NCBI Taxonomy" id="3046"/>
    <lineage>
        <taxon>Eukaryota</taxon>
        <taxon>Viridiplantae</taxon>
        <taxon>Chlorophyta</taxon>
        <taxon>core chlorophytes</taxon>
        <taxon>Chlorophyceae</taxon>
        <taxon>CS clade</taxon>
        <taxon>Chlamydomonadales</taxon>
        <taxon>Dunaliellaceae</taxon>
        <taxon>Dunaliella</taxon>
    </lineage>
</organism>
<feature type="compositionally biased region" description="Polar residues" evidence="1">
    <location>
        <begin position="40"/>
        <end position="53"/>
    </location>
</feature>
<feature type="region of interest" description="Disordered" evidence="1">
    <location>
        <begin position="36"/>
        <end position="212"/>
    </location>
</feature>